<proteinExistence type="predicted"/>
<accession>A0A1I2ZND1</accession>
<gene>
    <name evidence="1" type="ORF">SAMN05421739_11631</name>
</gene>
<organism evidence="1 2">
    <name type="scientific">Pontibacter chinhatensis</name>
    <dbReference type="NCBI Taxonomy" id="1436961"/>
    <lineage>
        <taxon>Bacteria</taxon>
        <taxon>Pseudomonadati</taxon>
        <taxon>Bacteroidota</taxon>
        <taxon>Cytophagia</taxon>
        <taxon>Cytophagales</taxon>
        <taxon>Hymenobacteraceae</taxon>
        <taxon>Pontibacter</taxon>
    </lineage>
</organism>
<dbReference type="STRING" id="1436961.SAMN05421739_11631"/>
<reference evidence="2" key="1">
    <citation type="submission" date="2016-10" db="EMBL/GenBank/DDBJ databases">
        <authorList>
            <person name="Varghese N."/>
            <person name="Submissions S."/>
        </authorList>
    </citation>
    <scope>NUCLEOTIDE SEQUENCE [LARGE SCALE GENOMIC DNA]</scope>
    <source>
        <strain evidence="2">LP51</strain>
    </source>
</reference>
<sequence length="213" mass="24306">MTFQDYIQETEYAASNLIATIWHEYSELQNLENEIKKLQSIVEHQYRQAQSFMDSDDPDDIMLGVGIHWGTYFEEDKQLYHKNESYKKLQEQIQAHTYSIQTLCTGLIQIAKHGISVVYGGLTDCPDGRMVGTQALRDVIWQARNQTMHYEEGACRGPVVAVFSSLAAEFDSIFSNYNNQNLAFEIVRLLGWTSYASFNADLLTFSQASSSTQ</sequence>
<name>A0A1I2ZND1_9BACT</name>
<dbReference type="AlphaFoldDB" id="A0A1I2ZND1"/>
<evidence type="ECO:0000313" key="1">
    <source>
        <dbReference type="EMBL" id="SFH39343.1"/>
    </source>
</evidence>
<evidence type="ECO:0000313" key="2">
    <source>
        <dbReference type="Proteomes" id="UP000198724"/>
    </source>
</evidence>
<dbReference type="EMBL" id="FOOT01000016">
    <property type="protein sequence ID" value="SFH39343.1"/>
    <property type="molecule type" value="Genomic_DNA"/>
</dbReference>
<keyword evidence="2" id="KW-1185">Reference proteome</keyword>
<dbReference type="OrthoDB" id="9156487at2"/>
<dbReference type="RefSeq" id="WP_092105721.1">
    <property type="nucleotide sequence ID" value="NZ_FOOT01000016.1"/>
</dbReference>
<protein>
    <submittedName>
        <fullName evidence="1">Uncharacterized protein</fullName>
    </submittedName>
</protein>
<dbReference type="Proteomes" id="UP000198724">
    <property type="component" value="Unassembled WGS sequence"/>
</dbReference>